<comment type="caution">
    <text evidence="2">The sequence shown here is derived from an EMBL/GenBank/DDBJ whole genome shotgun (WGS) entry which is preliminary data.</text>
</comment>
<feature type="compositionally biased region" description="Gly residues" evidence="1">
    <location>
        <begin position="70"/>
        <end position="79"/>
    </location>
</feature>
<name>A0A645FNP5_9ZZZZ</name>
<gene>
    <name evidence="2" type="ORF">SDC9_163379</name>
</gene>
<accession>A0A645FNP5</accession>
<dbReference type="EMBL" id="VSSQ01062940">
    <property type="protein sequence ID" value="MPN16041.1"/>
    <property type="molecule type" value="Genomic_DNA"/>
</dbReference>
<sequence length="79" mass="8132">MTVVQQDQKAVKRKQLKAAGVFGKAGQARANLPRTQSKRMQARGGGQGIVHIAGNQPAPGDGNICHGQETGKGGTLAQA</sequence>
<reference evidence="2" key="1">
    <citation type="submission" date="2019-08" db="EMBL/GenBank/DDBJ databases">
        <authorList>
            <person name="Kucharzyk K."/>
            <person name="Murdoch R.W."/>
            <person name="Higgins S."/>
            <person name="Loffler F."/>
        </authorList>
    </citation>
    <scope>NUCLEOTIDE SEQUENCE</scope>
</reference>
<evidence type="ECO:0000256" key="1">
    <source>
        <dbReference type="SAM" id="MobiDB-lite"/>
    </source>
</evidence>
<dbReference type="AlphaFoldDB" id="A0A645FNP5"/>
<evidence type="ECO:0000313" key="2">
    <source>
        <dbReference type="EMBL" id="MPN16041.1"/>
    </source>
</evidence>
<feature type="region of interest" description="Disordered" evidence="1">
    <location>
        <begin position="33"/>
        <end position="79"/>
    </location>
</feature>
<proteinExistence type="predicted"/>
<organism evidence="2">
    <name type="scientific">bioreactor metagenome</name>
    <dbReference type="NCBI Taxonomy" id="1076179"/>
    <lineage>
        <taxon>unclassified sequences</taxon>
        <taxon>metagenomes</taxon>
        <taxon>ecological metagenomes</taxon>
    </lineage>
</organism>
<protein>
    <submittedName>
        <fullName evidence="2">Uncharacterized protein</fullName>
    </submittedName>
</protein>